<evidence type="ECO:0000256" key="1">
    <source>
        <dbReference type="SAM" id="Phobius"/>
    </source>
</evidence>
<dbReference type="RefSeq" id="WP_376860011.1">
    <property type="nucleotide sequence ID" value="NZ_JBHSLA010000003.1"/>
</dbReference>
<keyword evidence="1" id="KW-0472">Membrane</keyword>
<organism evidence="2 3">
    <name type="scientific">Bizionia hallyeonensis</name>
    <dbReference type="NCBI Taxonomy" id="1123757"/>
    <lineage>
        <taxon>Bacteria</taxon>
        <taxon>Pseudomonadati</taxon>
        <taxon>Bacteroidota</taxon>
        <taxon>Flavobacteriia</taxon>
        <taxon>Flavobacteriales</taxon>
        <taxon>Flavobacteriaceae</taxon>
        <taxon>Bizionia</taxon>
    </lineage>
</organism>
<dbReference type="EMBL" id="JBHSLA010000003">
    <property type="protein sequence ID" value="MFC5195284.1"/>
    <property type="molecule type" value="Genomic_DNA"/>
</dbReference>
<proteinExistence type="predicted"/>
<keyword evidence="3" id="KW-1185">Reference proteome</keyword>
<keyword evidence="1" id="KW-0812">Transmembrane</keyword>
<feature type="transmembrane region" description="Helical" evidence="1">
    <location>
        <begin position="90"/>
        <end position="117"/>
    </location>
</feature>
<evidence type="ECO:0000313" key="3">
    <source>
        <dbReference type="Proteomes" id="UP001596162"/>
    </source>
</evidence>
<sequence>MKLHFNRIYFLGFVILFIIEGLIAYFLKTGFIRHTFGDFLIVILLYCFAKSFINAKPIPVAFAVLLFAFIIEFLQLGNLLEHLKLQNNTFAILILGSTFHVSDLIAYTLGIVTVLIFELKLKTL</sequence>
<gene>
    <name evidence="2" type="ORF">ACFPH8_08080</name>
</gene>
<feature type="transmembrane region" description="Helical" evidence="1">
    <location>
        <begin position="31"/>
        <end position="48"/>
    </location>
</feature>
<evidence type="ECO:0000313" key="2">
    <source>
        <dbReference type="EMBL" id="MFC5195284.1"/>
    </source>
</evidence>
<dbReference type="Proteomes" id="UP001596162">
    <property type="component" value="Unassembled WGS sequence"/>
</dbReference>
<accession>A0ABW0C7P5</accession>
<name>A0ABW0C7P5_9FLAO</name>
<protein>
    <submittedName>
        <fullName evidence="2">DUF2809 domain-containing protein</fullName>
    </submittedName>
</protein>
<keyword evidence="1" id="KW-1133">Transmembrane helix</keyword>
<feature type="transmembrane region" description="Helical" evidence="1">
    <location>
        <begin position="60"/>
        <end position="78"/>
    </location>
</feature>
<reference evidence="3" key="1">
    <citation type="journal article" date="2019" name="Int. J. Syst. Evol. Microbiol.">
        <title>The Global Catalogue of Microorganisms (GCM) 10K type strain sequencing project: providing services to taxonomists for standard genome sequencing and annotation.</title>
        <authorList>
            <consortium name="The Broad Institute Genomics Platform"/>
            <consortium name="The Broad Institute Genome Sequencing Center for Infectious Disease"/>
            <person name="Wu L."/>
            <person name="Ma J."/>
        </authorList>
    </citation>
    <scope>NUCLEOTIDE SEQUENCE [LARGE SCALE GENOMIC DNA]</scope>
    <source>
        <strain evidence="3">JCM 17978</strain>
    </source>
</reference>
<dbReference type="Pfam" id="PF10990">
    <property type="entry name" value="DUF2809"/>
    <property type="match status" value="1"/>
</dbReference>
<dbReference type="InterPro" id="IPR021257">
    <property type="entry name" value="DUF2809"/>
</dbReference>
<comment type="caution">
    <text evidence="2">The sequence shown here is derived from an EMBL/GenBank/DDBJ whole genome shotgun (WGS) entry which is preliminary data.</text>
</comment>
<feature type="transmembrane region" description="Helical" evidence="1">
    <location>
        <begin position="7"/>
        <end position="25"/>
    </location>
</feature>